<dbReference type="PANTHER" id="PTHR43861:SF3">
    <property type="entry name" value="PUTATIVE (AFU_ORTHOLOGUE AFUA_2G14390)-RELATED"/>
    <property type="match status" value="1"/>
</dbReference>
<keyword evidence="4" id="KW-1185">Reference proteome</keyword>
<proteinExistence type="predicted"/>
<dbReference type="InterPro" id="IPR029063">
    <property type="entry name" value="SAM-dependent_MTases_sf"/>
</dbReference>
<dbReference type="GO" id="GO:0032259">
    <property type="term" value="P:methylation"/>
    <property type="evidence" value="ECO:0007669"/>
    <property type="project" value="UniProtKB-KW"/>
</dbReference>
<dbReference type="Gene3D" id="3.40.50.150">
    <property type="entry name" value="Vaccinia Virus protein VP39"/>
    <property type="match status" value="1"/>
</dbReference>
<evidence type="ECO:0000313" key="3">
    <source>
        <dbReference type="EMBL" id="MBS7526381.1"/>
    </source>
</evidence>
<organism evidence="3 4">
    <name type="scientific">Fusibacter paucivorans</name>
    <dbReference type="NCBI Taxonomy" id="76009"/>
    <lineage>
        <taxon>Bacteria</taxon>
        <taxon>Bacillati</taxon>
        <taxon>Bacillota</taxon>
        <taxon>Clostridia</taxon>
        <taxon>Eubacteriales</taxon>
        <taxon>Eubacteriales Family XII. Incertae Sedis</taxon>
        <taxon>Fusibacter</taxon>
    </lineage>
</organism>
<dbReference type="PANTHER" id="PTHR43861">
    <property type="entry name" value="TRANS-ACONITATE 2-METHYLTRANSFERASE-RELATED"/>
    <property type="match status" value="1"/>
</dbReference>
<sequence length="198" mass="22748">MIITDMRALMLNKRAKANSEKLLNSLQIKEGDVIADVGSGGGYFTFEFAKMVKNEGKVFAIDDNEKLLDFIKRRIGMEKVQNIETIIANPLGFCLSGERCDLIFFRNVFHHIDDPVSYFQMLRQHLKPTGLVAIVEWKTHSRGHCKPEAEICQMMKKAGYRQMRTFDFLHNQSFNLFAPEAALEKDFDQDHVIISDKS</sequence>
<evidence type="ECO:0000259" key="2">
    <source>
        <dbReference type="Pfam" id="PF13847"/>
    </source>
</evidence>
<reference evidence="3 4" key="1">
    <citation type="submission" date="2021-05" db="EMBL/GenBank/DDBJ databases">
        <title>Fusibacter ferrireducens sp. nov., an anaerobic, sulfur- and Fe-reducing bacterium isolated from the mangrove sediment.</title>
        <authorList>
            <person name="Qiu D."/>
        </authorList>
    </citation>
    <scope>NUCLEOTIDE SEQUENCE [LARGE SCALE GENOMIC DNA]</scope>
    <source>
        <strain evidence="3 4">DSM 12116</strain>
    </source>
</reference>
<dbReference type="GO" id="GO:0008168">
    <property type="term" value="F:methyltransferase activity"/>
    <property type="evidence" value="ECO:0007669"/>
    <property type="project" value="UniProtKB-KW"/>
</dbReference>
<comment type="caution">
    <text evidence="3">The sequence shown here is derived from an EMBL/GenBank/DDBJ whole genome shotgun (WGS) entry which is preliminary data.</text>
</comment>
<gene>
    <name evidence="3" type="ORF">KHM83_06805</name>
</gene>
<dbReference type="EMBL" id="JAHBCL010000009">
    <property type="protein sequence ID" value="MBS7526381.1"/>
    <property type="molecule type" value="Genomic_DNA"/>
</dbReference>
<protein>
    <submittedName>
        <fullName evidence="3">Methyltransferase domain-containing protein</fullName>
    </submittedName>
</protein>
<evidence type="ECO:0000313" key="4">
    <source>
        <dbReference type="Proteomes" id="UP000746471"/>
    </source>
</evidence>
<keyword evidence="1" id="KW-0808">Transferase</keyword>
<dbReference type="InterPro" id="IPR025714">
    <property type="entry name" value="Methyltranfer_dom"/>
</dbReference>
<feature type="domain" description="Methyltransferase" evidence="2">
    <location>
        <begin position="29"/>
        <end position="154"/>
    </location>
</feature>
<name>A0ABS5PP75_9FIRM</name>
<dbReference type="Pfam" id="PF13847">
    <property type="entry name" value="Methyltransf_31"/>
    <property type="match status" value="1"/>
</dbReference>
<dbReference type="SUPFAM" id="SSF53335">
    <property type="entry name" value="S-adenosyl-L-methionine-dependent methyltransferases"/>
    <property type="match status" value="1"/>
</dbReference>
<keyword evidence="3" id="KW-0489">Methyltransferase</keyword>
<evidence type="ECO:0000256" key="1">
    <source>
        <dbReference type="ARBA" id="ARBA00022679"/>
    </source>
</evidence>
<dbReference type="CDD" id="cd02440">
    <property type="entry name" value="AdoMet_MTases"/>
    <property type="match status" value="1"/>
</dbReference>
<accession>A0ABS5PP75</accession>
<dbReference type="RefSeq" id="WP_213236233.1">
    <property type="nucleotide sequence ID" value="NZ_JAHBCL010000009.1"/>
</dbReference>
<dbReference type="Proteomes" id="UP000746471">
    <property type="component" value="Unassembled WGS sequence"/>
</dbReference>